<protein>
    <submittedName>
        <fullName evidence="1">Uncharacterized protein</fullName>
    </submittedName>
</protein>
<reference evidence="1 2" key="1">
    <citation type="journal article" date="2009" name="J. Bacteriol.">
        <title>Draft genome sequence of the extremely acidophilic bacterium Acidithiobacillus caldus ATCC 51756 reveals metabolic versatility in the genus Acidithiobacillus.</title>
        <authorList>
            <person name="Valdes J."/>
            <person name="Quatrini R."/>
            <person name="Hallberg K."/>
            <person name="Dopson M."/>
            <person name="Valenzuela P.D."/>
            <person name="Holmes D.S."/>
        </authorList>
    </citation>
    <scope>NUCLEOTIDE SEQUENCE [LARGE SCALE GENOMIC DNA]</scope>
    <source>
        <strain evidence="2">ATCC 51756 / DSM 8584 / KU</strain>
    </source>
</reference>
<dbReference type="AlphaFoldDB" id="A0A059ZX16"/>
<evidence type="ECO:0000313" key="2">
    <source>
        <dbReference type="Proteomes" id="UP000005522"/>
    </source>
</evidence>
<accession>A0A059ZX16</accession>
<dbReference type="KEGG" id="acz:Acaty_c2246"/>
<gene>
    <name evidence="1" type="ORF">Acaty_c2246</name>
</gene>
<sequence length="38" mass="4673">MLHDCPFPHGQWYRKSKPGMYWTRRPKREYLAPEGQQP</sequence>
<organism evidence="1 2">
    <name type="scientific">Acidithiobacillus caldus (strain ATCC 51756 / DSM 8584 / KU)</name>
    <dbReference type="NCBI Taxonomy" id="637389"/>
    <lineage>
        <taxon>Bacteria</taxon>
        <taxon>Pseudomonadati</taxon>
        <taxon>Pseudomonadota</taxon>
        <taxon>Acidithiobacillia</taxon>
        <taxon>Acidithiobacillales</taxon>
        <taxon>Acidithiobacillaceae</taxon>
        <taxon>Acidithiobacillus</taxon>
    </lineage>
</organism>
<dbReference type="EMBL" id="CP005986">
    <property type="protein sequence ID" value="AIA56100.1"/>
    <property type="molecule type" value="Genomic_DNA"/>
</dbReference>
<dbReference type="Proteomes" id="UP000005522">
    <property type="component" value="Chromosome"/>
</dbReference>
<dbReference type="HOGENOM" id="CLU_3323411_0_0_6"/>
<proteinExistence type="predicted"/>
<name>A0A059ZX16_ACICK</name>
<evidence type="ECO:0000313" key="1">
    <source>
        <dbReference type="EMBL" id="AIA56100.1"/>
    </source>
</evidence>